<feature type="non-terminal residue" evidence="1">
    <location>
        <position position="1"/>
    </location>
</feature>
<dbReference type="EMBL" id="KV750866">
    <property type="protein sequence ID" value="OCL02855.1"/>
    <property type="molecule type" value="Genomic_DNA"/>
</dbReference>
<dbReference type="Proteomes" id="UP000250140">
    <property type="component" value="Unassembled WGS sequence"/>
</dbReference>
<protein>
    <submittedName>
        <fullName evidence="1">Uncharacterized protein</fullName>
    </submittedName>
</protein>
<organism evidence="1 2">
    <name type="scientific">Glonium stellatum</name>
    <dbReference type="NCBI Taxonomy" id="574774"/>
    <lineage>
        <taxon>Eukaryota</taxon>
        <taxon>Fungi</taxon>
        <taxon>Dikarya</taxon>
        <taxon>Ascomycota</taxon>
        <taxon>Pezizomycotina</taxon>
        <taxon>Dothideomycetes</taxon>
        <taxon>Pleosporomycetidae</taxon>
        <taxon>Gloniales</taxon>
        <taxon>Gloniaceae</taxon>
        <taxon>Glonium</taxon>
    </lineage>
</organism>
<gene>
    <name evidence="1" type="ORF">AOQ84DRAFT_382230</name>
</gene>
<sequence length="52" mass="6162">EGLAGKRKRVEDWEKTSLKPYVEFFRKFVDGLLKEETGGVKREREEADPMEF</sequence>
<dbReference type="AlphaFoldDB" id="A0A8E2JMH8"/>
<name>A0A8E2JMH8_9PEZI</name>
<accession>A0A8E2JMH8</accession>
<dbReference type="OrthoDB" id="19606at2759"/>
<proteinExistence type="predicted"/>
<evidence type="ECO:0000313" key="1">
    <source>
        <dbReference type="EMBL" id="OCL02855.1"/>
    </source>
</evidence>
<evidence type="ECO:0000313" key="2">
    <source>
        <dbReference type="Proteomes" id="UP000250140"/>
    </source>
</evidence>
<keyword evidence="2" id="KW-1185">Reference proteome</keyword>
<reference evidence="1 2" key="1">
    <citation type="journal article" date="2016" name="Nat. Commun.">
        <title>Ectomycorrhizal ecology is imprinted in the genome of the dominant symbiotic fungus Cenococcum geophilum.</title>
        <authorList>
            <consortium name="DOE Joint Genome Institute"/>
            <person name="Peter M."/>
            <person name="Kohler A."/>
            <person name="Ohm R.A."/>
            <person name="Kuo A."/>
            <person name="Krutzmann J."/>
            <person name="Morin E."/>
            <person name="Arend M."/>
            <person name="Barry K.W."/>
            <person name="Binder M."/>
            <person name="Choi C."/>
            <person name="Clum A."/>
            <person name="Copeland A."/>
            <person name="Grisel N."/>
            <person name="Haridas S."/>
            <person name="Kipfer T."/>
            <person name="LaButti K."/>
            <person name="Lindquist E."/>
            <person name="Lipzen A."/>
            <person name="Maire R."/>
            <person name="Meier B."/>
            <person name="Mihaltcheva S."/>
            <person name="Molinier V."/>
            <person name="Murat C."/>
            <person name="Poggeler S."/>
            <person name="Quandt C.A."/>
            <person name="Sperisen C."/>
            <person name="Tritt A."/>
            <person name="Tisserant E."/>
            <person name="Crous P.W."/>
            <person name="Henrissat B."/>
            <person name="Nehls U."/>
            <person name="Egli S."/>
            <person name="Spatafora J.W."/>
            <person name="Grigoriev I.V."/>
            <person name="Martin F.M."/>
        </authorList>
    </citation>
    <scope>NUCLEOTIDE SEQUENCE [LARGE SCALE GENOMIC DNA]</scope>
    <source>
        <strain evidence="1 2">CBS 207.34</strain>
    </source>
</reference>